<dbReference type="Proteomes" id="UP000249590">
    <property type="component" value="Unassembled WGS sequence"/>
</dbReference>
<dbReference type="OrthoDB" id="9785502at2"/>
<gene>
    <name evidence="6" type="ORF">DLJ53_18765</name>
</gene>
<keyword evidence="7" id="KW-1185">Reference proteome</keyword>
<dbReference type="InterPro" id="IPR036249">
    <property type="entry name" value="Thioredoxin-like_sf"/>
</dbReference>
<dbReference type="GO" id="GO:0004601">
    <property type="term" value="F:peroxidase activity"/>
    <property type="evidence" value="ECO:0007669"/>
    <property type="project" value="UniProtKB-KW"/>
</dbReference>
<comment type="similarity">
    <text evidence="1 4">Belongs to the glutathione peroxidase family.</text>
</comment>
<accession>A0A8B2NRS0</accession>
<evidence type="ECO:0000256" key="1">
    <source>
        <dbReference type="ARBA" id="ARBA00006926"/>
    </source>
</evidence>
<evidence type="ECO:0000256" key="4">
    <source>
        <dbReference type="RuleBase" id="RU000499"/>
    </source>
</evidence>
<dbReference type="SUPFAM" id="SSF52833">
    <property type="entry name" value="Thioredoxin-like"/>
    <property type="match status" value="1"/>
</dbReference>
<proteinExistence type="inferred from homology"/>
<dbReference type="PROSITE" id="PS51355">
    <property type="entry name" value="GLUTATHIONE_PEROXID_3"/>
    <property type="match status" value="1"/>
</dbReference>
<keyword evidence="2 4" id="KW-0575">Peroxidase</keyword>
<evidence type="ECO:0000256" key="3">
    <source>
        <dbReference type="ARBA" id="ARBA00023002"/>
    </source>
</evidence>
<name>A0A8B2NRS0_9HYPH</name>
<dbReference type="PANTHER" id="PTHR11592:SF78">
    <property type="entry name" value="GLUTATHIONE PEROXIDASE"/>
    <property type="match status" value="1"/>
</dbReference>
<feature type="signal peptide" evidence="5">
    <location>
        <begin position="1"/>
        <end position="30"/>
    </location>
</feature>
<organism evidence="6 7">
    <name type="scientific">Acuticoccus sediminis</name>
    <dbReference type="NCBI Taxonomy" id="2184697"/>
    <lineage>
        <taxon>Bacteria</taxon>
        <taxon>Pseudomonadati</taxon>
        <taxon>Pseudomonadota</taxon>
        <taxon>Alphaproteobacteria</taxon>
        <taxon>Hyphomicrobiales</taxon>
        <taxon>Amorphaceae</taxon>
        <taxon>Acuticoccus</taxon>
    </lineage>
</organism>
<protein>
    <recommendedName>
        <fullName evidence="4">Glutathione peroxidase</fullName>
    </recommendedName>
</protein>
<evidence type="ECO:0000256" key="5">
    <source>
        <dbReference type="SAM" id="SignalP"/>
    </source>
</evidence>
<feature type="chain" id="PRO_5033056188" description="Glutathione peroxidase" evidence="5">
    <location>
        <begin position="31"/>
        <end position="207"/>
    </location>
</feature>
<dbReference type="Gene3D" id="3.40.30.10">
    <property type="entry name" value="Glutaredoxin"/>
    <property type="match status" value="1"/>
</dbReference>
<dbReference type="PRINTS" id="PR01011">
    <property type="entry name" value="GLUTPROXDASE"/>
</dbReference>
<evidence type="ECO:0000313" key="7">
    <source>
        <dbReference type="Proteomes" id="UP000249590"/>
    </source>
</evidence>
<keyword evidence="3 4" id="KW-0560">Oxidoreductase</keyword>
<dbReference type="InterPro" id="IPR000889">
    <property type="entry name" value="Glutathione_peroxidase"/>
</dbReference>
<dbReference type="RefSeq" id="WP_111348087.1">
    <property type="nucleotide sequence ID" value="NZ_QHHQ01000004.1"/>
</dbReference>
<dbReference type="CDD" id="cd00340">
    <property type="entry name" value="GSH_Peroxidase"/>
    <property type="match status" value="1"/>
</dbReference>
<dbReference type="Pfam" id="PF00255">
    <property type="entry name" value="GSHPx"/>
    <property type="match status" value="1"/>
</dbReference>
<reference evidence="6 7" key="1">
    <citation type="submission" date="2018-05" db="EMBL/GenBank/DDBJ databases">
        <title>Acuticoccus sediminis sp. nov., isolated from deep-sea sediment of Indian Ocean.</title>
        <authorList>
            <person name="Liu X."/>
            <person name="Lai Q."/>
            <person name="Du Y."/>
            <person name="Sun F."/>
            <person name="Zhang X."/>
            <person name="Wang S."/>
            <person name="Shao Z."/>
        </authorList>
    </citation>
    <scope>NUCLEOTIDE SEQUENCE [LARGE SCALE GENOMIC DNA]</scope>
    <source>
        <strain evidence="6 7">PTG4-2</strain>
    </source>
</reference>
<dbReference type="PANTHER" id="PTHR11592">
    <property type="entry name" value="GLUTATHIONE PEROXIDASE"/>
    <property type="match status" value="1"/>
</dbReference>
<keyword evidence="5" id="KW-0732">Signal</keyword>
<dbReference type="EMBL" id="QHHQ01000004">
    <property type="protein sequence ID" value="RAH99803.1"/>
    <property type="molecule type" value="Genomic_DNA"/>
</dbReference>
<comment type="caution">
    <text evidence="6">The sequence shown here is derived from an EMBL/GenBank/DDBJ whole genome shotgun (WGS) entry which is preliminary data.</text>
</comment>
<evidence type="ECO:0000313" key="6">
    <source>
        <dbReference type="EMBL" id="RAH99803.1"/>
    </source>
</evidence>
<dbReference type="InterPro" id="IPR029759">
    <property type="entry name" value="GPX_AS"/>
</dbReference>
<dbReference type="AlphaFoldDB" id="A0A8B2NRS0"/>
<sequence>MRGPIASAPGTVFKVAALVAAASTFAFAMAARMVSADTLPANARAIDWSSVSLTGIHGERLDADLFAGRVVLLVNTASRCAFTPQYEGLQALSDEYAGLGLTVLGVPSNDFGSQEPGSNGEIASFCSARYDVSFPMLEKAAVTGRDAHPLFTWARQNGGRAAVPAWNFHKILIGRDGRIAATFPSYMSPRSPQVMGAVERALRTTGL</sequence>
<evidence type="ECO:0000256" key="2">
    <source>
        <dbReference type="ARBA" id="ARBA00022559"/>
    </source>
</evidence>
<dbReference type="PROSITE" id="PS00460">
    <property type="entry name" value="GLUTATHIONE_PEROXID_1"/>
    <property type="match status" value="1"/>
</dbReference>
<dbReference type="GO" id="GO:0034599">
    <property type="term" value="P:cellular response to oxidative stress"/>
    <property type="evidence" value="ECO:0007669"/>
    <property type="project" value="TreeGrafter"/>
</dbReference>